<gene>
    <name evidence="1" type="ORF">Ami103574_15000</name>
</gene>
<protein>
    <submittedName>
        <fullName evidence="1">Uncharacterized protein</fullName>
    </submittedName>
</protein>
<keyword evidence="2" id="KW-1185">Reference proteome</keyword>
<evidence type="ECO:0000313" key="2">
    <source>
        <dbReference type="Proteomes" id="UP000466848"/>
    </source>
</evidence>
<evidence type="ECO:0000313" key="1">
    <source>
        <dbReference type="EMBL" id="QIB70519.1"/>
    </source>
</evidence>
<dbReference type="AlphaFoldDB" id="A0A858BZ63"/>
<dbReference type="EMBL" id="CP048649">
    <property type="protein sequence ID" value="QIB70519.1"/>
    <property type="molecule type" value="Genomic_DNA"/>
</dbReference>
<organism evidence="1 2">
    <name type="scientific">Aminipila butyrica</name>
    <dbReference type="NCBI Taxonomy" id="433296"/>
    <lineage>
        <taxon>Bacteria</taxon>
        <taxon>Bacillati</taxon>
        <taxon>Bacillota</taxon>
        <taxon>Clostridia</taxon>
        <taxon>Peptostreptococcales</taxon>
        <taxon>Anaerovoracaceae</taxon>
        <taxon>Aminipila</taxon>
    </lineage>
</organism>
<name>A0A858BZ63_9FIRM</name>
<dbReference type="KEGG" id="abut:Ami103574_15000"/>
<accession>A0A858BZ63</accession>
<dbReference type="Proteomes" id="UP000466848">
    <property type="component" value="Chromosome"/>
</dbReference>
<dbReference type="RefSeq" id="WP_163067756.1">
    <property type="nucleotide sequence ID" value="NZ_CP048649.1"/>
</dbReference>
<proteinExistence type="predicted"/>
<reference evidence="1 2" key="1">
    <citation type="submission" date="2020-02" db="EMBL/GenBank/DDBJ databases">
        <authorList>
            <person name="Kim Y.B."/>
            <person name="Roh S.W."/>
        </authorList>
    </citation>
    <scope>NUCLEOTIDE SEQUENCE [LARGE SCALE GENOMIC DNA]</scope>
    <source>
        <strain evidence="1 2">DSM 103574</strain>
    </source>
</reference>
<sequence length="340" mass="37019">MGLLDKLQDQYKTLSIVGMSKNAGKTTALNYIIEEAMDEGVILGITSTGRDGETVDLVTGTEKPRIFLDEGTIVSVPKQLYDLADAGLEILKLSKYSTALGQLLLCRVVESGYVQIAGPVSTAEHRELCKEMLSLGAELILIDGAIDRKSIASPETSDAIILSTGAVLSRSLNKVVDETAHTLELYSLPVVNDAFVRENIEDENKNRNVLLFSGEKVDKLELKTGLGASRIIDGAIGGDTDYIYIPGALTDSVVADIHPKKFKKIKFVLKDPTKIFIDSIRWGQLKKQGFCVEVLRNIKVAAITVNPYAPLGYSFEHKAMIDAMKAAVGDIPVIDVKYNE</sequence>